<dbReference type="SMART" id="SM00967">
    <property type="entry name" value="SpoU_sub_bind"/>
    <property type="match status" value="1"/>
</dbReference>
<dbReference type="SUPFAM" id="SSF75217">
    <property type="entry name" value="alpha/beta knot"/>
    <property type="match status" value="1"/>
</dbReference>
<evidence type="ECO:0000313" key="13">
    <source>
        <dbReference type="Proteomes" id="UP000008066"/>
    </source>
</evidence>
<accession>G0SDG7</accession>
<dbReference type="InterPro" id="IPR047182">
    <property type="entry name" value="MRM1"/>
</dbReference>
<dbReference type="SUPFAM" id="SSF55315">
    <property type="entry name" value="L30e-like"/>
    <property type="match status" value="1"/>
</dbReference>
<dbReference type="STRING" id="759272.G0SDG7"/>
<dbReference type="InterPro" id="IPR029028">
    <property type="entry name" value="Alpha/beta_knot_MTases"/>
</dbReference>
<dbReference type="GO" id="GO:0016435">
    <property type="term" value="F:rRNA (guanine) methyltransferase activity"/>
    <property type="evidence" value="ECO:0007669"/>
    <property type="project" value="TreeGrafter"/>
</dbReference>
<evidence type="ECO:0000256" key="10">
    <source>
        <dbReference type="SAM" id="MobiDB-lite"/>
    </source>
</evidence>
<evidence type="ECO:0000256" key="4">
    <source>
        <dbReference type="ARBA" id="ARBA00022603"/>
    </source>
</evidence>
<dbReference type="Gene3D" id="3.30.1330.30">
    <property type="match status" value="1"/>
</dbReference>
<dbReference type="InterPro" id="IPR029026">
    <property type="entry name" value="tRNA_m1G_MTases_N"/>
</dbReference>
<dbReference type="PANTHER" id="PTHR46103">
    <property type="entry name" value="RRNA METHYLTRANSFERASE 1, MITOCHONDRIAL"/>
    <property type="match status" value="1"/>
</dbReference>
<dbReference type="Pfam" id="PF08032">
    <property type="entry name" value="SpoU_sub_bind"/>
    <property type="match status" value="1"/>
</dbReference>
<name>G0SDG7_CHATD</name>
<keyword evidence="4" id="KW-0489">Methyltransferase</keyword>
<reference evidence="12 13" key="1">
    <citation type="journal article" date="2011" name="Cell">
        <title>Insight into structure and assembly of the nuclear pore complex by utilizing the genome of a eukaryotic thermophile.</title>
        <authorList>
            <person name="Amlacher S."/>
            <person name="Sarges P."/>
            <person name="Flemming D."/>
            <person name="van Noort V."/>
            <person name="Kunze R."/>
            <person name="Devos D.P."/>
            <person name="Arumugam M."/>
            <person name="Bork P."/>
            <person name="Hurt E."/>
        </authorList>
    </citation>
    <scope>NUCLEOTIDE SEQUENCE [LARGE SCALE GENOMIC DNA]</scope>
    <source>
        <strain evidence="13">DSM 1495 / CBS 144.50 / IMI 039719</strain>
    </source>
</reference>
<dbReference type="GeneID" id="18259210"/>
<protein>
    <recommendedName>
        <fullName evidence="9">rRNA methyltransferase 1, mitochondrial</fullName>
    </recommendedName>
</protein>
<evidence type="ECO:0000256" key="3">
    <source>
        <dbReference type="ARBA" id="ARBA00022552"/>
    </source>
</evidence>
<evidence type="ECO:0000313" key="12">
    <source>
        <dbReference type="EMBL" id="EGS18568.1"/>
    </source>
</evidence>
<dbReference type="EMBL" id="GL988045">
    <property type="protein sequence ID" value="EGS18568.1"/>
    <property type="molecule type" value="Genomic_DNA"/>
</dbReference>
<dbReference type="Gene3D" id="3.40.1280.10">
    <property type="match status" value="1"/>
</dbReference>
<keyword evidence="13" id="KW-1185">Reference proteome</keyword>
<gene>
    <name evidence="12" type="ORF">CTHT_0051720</name>
</gene>
<evidence type="ECO:0000256" key="8">
    <source>
        <dbReference type="ARBA" id="ARBA00023128"/>
    </source>
</evidence>
<dbReference type="RefSeq" id="XP_006695513.1">
    <property type="nucleotide sequence ID" value="XM_006695450.1"/>
</dbReference>
<dbReference type="GO" id="GO:0003723">
    <property type="term" value="F:RNA binding"/>
    <property type="evidence" value="ECO:0007669"/>
    <property type="project" value="InterPro"/>
</dbReference>
<dbReference type="GO" id="GO:0005739">
    <property type="term" value="C:mitochondrion"/>
    <property type="evidence" value="ECO:0007669"/>
    <property type="project" value="UniProtKB-SubCell"/>
</dbReference>
<comment type="similarity">
    <text evidence="2">Belongs to the class IV-like SAM-binding methyltransferase superfamily. RNA methyltransferase TrmH family.</text>
</comment>
<evidence type="ECO:0000256" key="6">
    <source>
        <dbReference type="ARBA" id="ARBA00022691"/>
    </source>
</evidence>
<dbReference type="Pfam" id="PF00588">
    <property type="entry name" value="SpoU_methylase"/>
    <property type="match status" value="1"/>
</dbReference>
<dbReference type="CDD" id="cd18105">
    <property type="entry name" value="SpoU-like_MRM1"/>
    <property type="match status" value="1"/>
</dbReference>
<keyword evidence="5" id="KW-0808">Transferase</keyword>
<organism evidence="13">
    <name type="scientific">Chaetomium thermophilum (strain DSM 1495 / CBS 144.50 / IMI 039719)</name>
    <name type="common">Thermochaetoides thermophila</name>
    <dbReference type="NCBI Taxonomy" id="759272"/>
    <lineage>
        <taxon>Eukaryota</taxon>
        <taxon>Fungi</taxon>
        <taxon>Dikarya</taxon>
        <taxon>Ascomycota</taxon>
        <taxon>Pezizomycotina</taxon>
        <taxon>Sordariomycetes</taxon>
        <taxon>Sordariomycetidae</taxon>
        <taxon>Sordariales</taxon>
        <taxon>Chaetomiaceae</taxon>
        <taxon>Thermochaetoides</taxon>
    </lineage>
</organism>
<evidence type="ECO:0000256" key="9">
    <source>
        <dbReference type="ARBA" id="ARBA00034881"/>
    </source>
</evidence>
<keyword evidence="7" id="KW-0809">Transit peptide</keyword>
<dbReference type="OrthoDB" id="270651at2759"/>
<dbReference type="KEGG" id="cthr:CTHT_0051720"/>
<dbReference type="HOGENOM" id="CLU_021322_5_2_1"/>
<evidence type="ECO:0000256" key="5">
    <source>
        <dbReference type="ARBA" id="ARBA00022679"/>
    </source>
</evidence>
<feature type="domain" description="RNA 2-O ribose methyltransferase substrate binding" evidence="11">
    <location>
        <begin position="321"/>
        <end position="403"/>
    </location>
</feature>
<evidence type="ECO:0000256" key="2">
    <source>
        <dbReference type="ARBA" id="ARBA00007228"/>
    </source>
</evidence>
<dbReference type="OMA" id="IHANENR"/>
<evidence type="ECO:0000259" key="11">
    <source>
        <dbReference type="SMART" id="SM00967"/>
    </source>
</evidence>
<keyword evidence="8" id="KW-0496">Mitochondrion</keyword>
<feature type="region of interest" description="Disordered" evidence="10">
    <location>
        <begin position="166"/>
        <end position="302"/>
    </location>
</feature>
<evidence type="ECO:0000256" key="1">
    <source>
        <dbReference type="ARBA" id="ARBA00004173"/>
    </source>
</evidence>
<dbReference type="eggNOG" id="KOG0838">
    <property type="taxonomic scope" value="Eukaryota"/>
</dbReference>
<proteinExistence type="inferred from homology"/>
<keyword evidence="6" id="KW-0949">S-adenosyl-L-methionine</keyword>
<keyword evidence="3" id="KW-0698">rRNA processing</keyword>
<comment type="subcellular location">
    <subcellularLocation>
        <location evidence="1">Mitochondrion</location>
    </subcellularLocation>
</comment>
<evidence type="ECO:0000256" key="7">
    <source>
        <dbReference type="ARBA" id="ARBA00022946"/>
    </source>
</evidence>
<dbReference type="AlphaFoldDB" id="G0SDG7"/>
<dbReference type="InterPro" id="IPR047261">
    <property type="entry name" value="MRM1_MeTrfase_dom"/>
</dbReference>
<dbReference type="InterPro" id="IPR013123">
    <property type="entry name" value="SpoU_subst-bd"/>
</dbReference>
<dbReference type="PANTHER" id="PTHR46103:SF1">
    <property type="entry name" value="RRNA METHYLTRANSFERASE 1, MITOCHONDRIAL"/>
    <property type="match status" value="1"/>
</dbReference>
<dbReference type="InterPro" id="IPR029064">
    <property type="entry name" value="Ribosomal_eL30-like_sf"/>
</dbReference>
<sequence length="638" mass="70314">MLPLTLQAARRPIPRLPNVRLTRPASILSAIREGIVKEEHSNPQGPDIERLKQLAAEGKKLTYKQRQQLREALEAERPTYRIRKGKKDITEDPVEEVLGPDAKTRKARFYDPQESFGKDSIVWKLKATGMVEKYRELQKQMGGKATALAARKAALEVFKEGGLIDEERARGKYDDDDDEMEKKGRKKRSGRIDADDMFAELEREVSPQKESDPFAEMEREVNRAKKLSESRGKDTRSEWAVTSDGKSTMPEEVKKARDRPRERGNGRVNEHKNRDNKRDSQSAREDENENRNENGNADESKYPRKFRFPLSIPYTTAASQFLYGKSVVEAALLSARRKLYHLYMTDLHQRKDPSGSRAMLALARSKGVPVTILSDADKRLMDKMAEGRPHNGFVLEASPLPQPPVTALGPLPSSEDGVPKPITEIPVTLDHQSAEDASINGTSPSLPLPSPLIPGYNPLILILDRILDPGNLGSILRTSLFLGASAVGITRHGSAPLSPVTLKASSGAAESLPLFIIPSLPHFLTTTRQNGWTVFAACARDPSVRKNRRHWDLDDVRREEPLRKGGCVLVLGSEGEGLERATVKKADYEVAVPGGGGAAQRVGVESLNVGVAAGLVVEAFMGGVLKAKEGSSGSGELW</sequence>
<dbReference type="Proteomes" id="UP000008066">
    <property type="component" value="Unassembled WGS sequence"/>
</dbReference>
<dbReference type="InterPro" id="IPR001537">
    <property type="entry name" value="SpoU_MeTrfase"/>
</dbReference>
<feature type="compositionally biased region" description="Basic and acidic residues" evidence="10">
    <location>
        <begin position="249"/>
        <end position="302"/>
    </location>
</feature>
<feature type="compositionally biased region" description="Basic and acidic residues" evidence="10">
    <location>
        <begin position="190"/>
        <end position="237"/>
    </location>
</feature>